<sequence>MGLRILHKHRSLRLEKQQRLEDEARRSEYAQARIRAEVQRRKEAERERQRQVRREQEVREQEESARATQKAKEHSQRQQDAFKAQQKQEDRRMYQQWREMCDIIFTHPAQATRIPEPPNWPCGDIGCTVPRKLKACRHNLERFFSATGDIQLTLNEERLRWSPNRRVFAELENNGVKGAGGMATELFQVMGSLRSE</sequence>
<proteinExistence type="predicted"/>
<dbReference type="EMBL" id="JAVFHQ010000057">
    <property type="protein sequence ID" value="KAK4541062.1"/>
    <property type="molecule type" value="Genomic_DNA"/>
</dbReference>
<comment type="caution">
    <text evidence="2">The sequence shown here is derived from an EMBL/GenBank/DDBJ whole genome shotgun (WGS) entry which is preliminary data.</text>
</comment>
<dbReference type="AlphaFoldDB" id="A0AAV9J8I3"/>
<evidence type="ECO:0000313" key="3">
    <source>
        <dbReference type="Proteomes" id="UP001324427"/>
    </source>
</evidence>
<feature type="compositionally biased region" description="Basic and acidic residues" evidence="1">
    <location>
        <begin position="33"/>
        <end position="77"/>
    </location>
</feature>
<evidence type="ECO:0000256" key="1">
    <source>
        <dbReference type="SAM" id="MobiDB-lite"/>
    </source>
</evidence>
<accession>A0AAV9J8I3</accession>
<organism evidence="2 3">
    <name type="scientific">Oleoguttula mirabilis</name>
    <dbReference type="NCBI Taxonomy" id="1507867"/>
    <lineage>
        <taxon>Eukaryota</taxon>
        <taxon>Fungi</taxon>
        <taxon>Dikarya</taxon>
        <taxon>Ascomycota</taxon>
        <taxon>Pezizomycotina</taxon>
        <taxon>Dothideomycetes</taxon>
        <taxon>Dothideomycetidae</taxon>
        <taxon>Mycosphaerellales</taxon>
        <taxon>Teratosphaeriaceae</taxon>
        <taxon>Oleoguttula</taxon>
    </lineage>
</organism>
<gene>
    <name evidence="2" type="ORF">LTR36_008287</name>
</gene>
<protein>
    <submittedName>
        <fullName evidence="2">Uncharacterized protein</fullName>
    </submittedName>
</protein>
<dbReference type="Proteomes" id="UP001324427">
    <property type="component" value="Unassembled WGS sequence"/>
</dbReference>
<feature type="region of interest" description="Disordered" evidence="1">
    <location>
        <begin position="33"/>
        <end position="89"/>
    </location>
</feature>
<evidence type="ECO:0000313" key="2">
    <source>
        <dbReference type="EMBL" id="KAK4541062.1"/>
    </source>
</evidence>
<keyword evidence="3" id="KW-1185">Reference proteome</keyword>
<reference evidence="2 3" key="1">
    <citation type="submission" date="2021-11" db="EMBL/GenBank/DDBJ databases">
        <title>Black yeast isolated from Biological Soil Crust.</title>
        <authorList>
            <person name="Kurbessoian T."/>
        </authorList>
    </citation>
    <scope>NUCLEOTIDE SEQUENCE [LARGE SCALE GENOMIC DNA]</scope>
    <source>
        <strain evidence="2 3">CCFEE 5522</strain>
    </source>
</reference>
<name>A0AAV9J8I3_9PEZI</name>